<dbReference type="Pfam" id="PF00072">
    <property type="entry name" value="Response_reg"/>
    <property type="match status" value="1"/>
</dbReference>
<evidence type="ECO:0000313" key="7">
    <source>
        <dbReference type="Proteomes" id="UP000652231"/>
    </source>
</evidence>
<evidence type="ECO:0000256" key="3">
    <source>
        <dbReference type="PROSITE-ProRule" id="PRU00169"/>
    </source>
</evidence>
<protein>
    <submittedName>
        <fullName evidence="6">Helix-turn-helix transcriptional regulator</fullName>
    </submittedName>
</protein>
<dbReference type="InterPro" id="IPR011006">
    <property type="entry name" value="CheY-like_superfamily"/>
</dbReference>
<dbReference type="GO" id="GO:0003677">
    <property type="term" value="F:DNA binding"/>
    <property type="evidence" value="ECO:0007669"/>
    <property type="project" value="UniProtKB-KW"/>
</dbReference>
<dbReference type="Gene3D" id="3.40.50.2300">
    <property type="match status" value="1"/>
</dbReference>
<evidence type="ECO:0000259" key="4">
    <source>
        <dbReference type="PROSITE" id="PS50043"/>
    </source>
</evidence>
<reference evidence="6" key="1">
    <citation type="journal article" date="2014" name="Int. J. Syst. Evol. Microbiol.">
        <title>Complete genome sequence of Corynebacterium casei LMG S-19264T (=DSM 44701T), isolated from a smear-ripened cheese.</title>
        <authorList>
            <consortium name="US DOE Joint Genome Institute (JGI-PGF)"/>
            <person name="Walter F."/>
            <person name="Albersmeier A."/>
            <person name="Kalinowski J."/>
            <person name="Ruckert C."/>
        </authorList>
    </citation>
    <scope>NUCLEOTIDE SEQUENCE</scope>
    <source>
        <strain evidence="6">CGMCC 1.12924</strain>
    </source>
</reference>
<sequence>MMRKGISCLLKKNANYTIIDKVNNGEEMFKSLRKQLPDVLVMEIDMPQVNGITVLRTIKAEFPELKILIYSCHPEEIYALRSIKSGASAYVSKTASTKLFTKALKKVSKGGVYLNDDLTTTFTSRNVGESSVLSRYKKLSSREIEVLNLLSNGKRNKDIANALEINEKTVSTYKTRLLKKLKVDNLADLIHQSRMFQFS</sequence>
<dbReference type="PROSITE" id="PS00622">
    <property type="entry name" value="HTH_LUXR_1"/>
    <property type="match status" value="1"/>
</dbReference>
<comment type="caution">
    <text evidence="6">The sequence shown here is derived from an EMBL/GenBank/DDBJ whole genome shotgun (WGS) entry which is preliminary data.</text>
</comment>
<feature type="domain" description="HTH luxR-type" evidence="4">
    <location>
        <begin position="132"/>
        <end position="197"/>
    </location>
</feature>
<dbReference type="Proteomes" id="UP000652231">
    <property type="component" value="Unassembled WGS sequence"/>
</dbReference>
<dbReference type="SMART" id="SM00421">
    <property type="entry name" value="HTH_LUXR"/>
    <property type="match status" value="1"/>
</dbReference>
<organism evidence="6 7">
    <name type="scientific">Planktosalinus lacus</name>
    <dbReference type="NCBI Taxonomy" id="1526573"/>
    <lineage>
        <taxon>Bacteria</taxon>
        <taxon>Pseudomonadati</taxon>
        <taxon>Bacteroidota</taxon>
        <taxon>Flavobacteriia</taxon>
        <taxon>Flavobacteriales</taxon>
        <taxon>Flavobacteriaceae</taxon>
        <taxon>Planktosalinus</taxon>
    </lineage>
</organism>
<dbReference type="EMBL" id="BMGK01000004">
    <property type="protein sequence ID" value="GGD89427.1"/>
    <property type="molecule type" value="Genomic_DNA"/>
</dbReference>
<dbReference type="PROSITE" id="PS50110">
    <property type="entry name" value="RESPONSE_REGULATORY"/>
    <property type="match status" value="1"/>
</dbReference>
<name>A0A8J2Y9Z9_9FLAO</name>
<dbReference type="InterPro" id="IPR051015">
    <property type="entry name" value="EvgA-like"/>
</dbReference>
<dbReference type="GO" id="GO:0006355">
    <property type="term" value="P:regulation of DNA-templated transcription"/>
    <property type="evidence" value="ECO:0007669"/>
    <property type="project" value="InterPro"/>
</dbReference>
<reference evidence="6" key="2">
    <citation type="submission" date="2020-09" db="EMBL/GenBank/DDBJ databases">
        <authorList>
            <person name="Sun Q."/>
            <person name="Zhou Y."/>
        </authorList>
    </citation>
    <scope>NUCLEOTIDE SEQUENCE</scope>
    <source>
        <strain evidence="6">CGMCC 1.12924</strain>
    </source>
</reference>
<evidence type="ECO:0000313" key="6">
    <source>
        <dbReference type="EMBL" id="GGD89427.1"/>
    </source>
</evidence>
<gene>
    <name evidence="6" type="ORF">GCM10011312_11600</name>
</gene>
<keyword evidence="1" id="KW-0597">Phosphoprotein</keyword>
<dbReference type="CDD" id="cd06170">
    <property type="entry name" value="LuxR_C_like"/>
    <property type="match status" value="1"/>
</dbReference>
<dbReference type="InterPro" id="IPR001789">
    <property type="entry name" value="Sig_transdc_resp-reg_receiver"/>
</dbReference>
<proteinExistence type="predicted"/>
<keyword evidence="7" id="KW-1185">Reference proteome</keyword>
<dbReference type="InterPro" id="IPR000792">
    <property type="entry name" value="Tscrpt_reg_LuxR_C"/>
</dbReference>
<dbReference type="AlphaFoldDB" id="A0A8J2Y9Z9"/>
<dbReference type="GO" id="GO:0000160">
    <property type="term" value="P:phosphorelay signal transduction system"/>
    <property type="evidence" value="ECO:0007669"/>
    <property type="project" value="InterPro"/>
</dbReference>
<evidence type="ECO:0000256" key="2">
    <source>
        <dbReference type="ARBA" id="ARBA00023125"/>
    </source>
</evidence>
<keyword evidence="2" id="KW-0238">DNA-binding</keyword>
<dbReference type="SUPFAM" id="SSF46894">
    <property type="entry name" value="C-terminal effector domain of the bipartite response regulators"/>
    <property type="match status" value="1"/>
</dbReference>
<dbReference type="InterPro" id="IPR016032">
    <property type="entry name" value="Sig_transdc_resp-reg_C-effctor"/>
</dbReference>
<dbReference type="InterPro" id="IPR058245">
    <property type="entry name" value="NreC/VraR/RcsB-like_REC"/>
</dbReference>
<dbReference type="PRINTS" id="PR00038">
    <property type="entry name" value="HTHLUXR"/>
</dbReference>
<feature type="domain" description="Response regulatory" evidence="5">
    <location>
        <begin position="1"/>
        <end position="108"/>
    </location>
</feature>
<dbReference type="PROSITE" id="PS50043">
    <property type="entry name" value="HTH_LUXR_2"/>
    <property type="match status" value="1"/>
</dbReference>
<accession>A0A8J2Y9Z9</accession>
<dbReference type="SUPFAM" id="SSF52172">
    <property type="entry name" value="CheY-like"/>
    <property type="match status" value="1"/>
</dbReference>
<dbReference type="PANTHER" id="PTHR45566">
    <property type="entry name" value="HTH-TYPE TRANSCRIPTIONAL REGULATOR YHJB-RELATED"/>
    <property type="match status" value="1"/>
</dbReference>
<dbReference type="Pfam" id="PF00196">
    <property type="entry name" value="GerE"/>
    <property type="match status" value="1"/>
</dbReference>
<dbReference type="PANTHER" id="PTHR45566:SF2">
    <property type="entry name" value="NARL SUBFAMILY"/>
    <property type="match status" value="1"/>
</dbReference>
<evidence type="ECO:0000259" key="5">
    <source>
        <dbReference type="PROSITE" id="PS50110"/>
    </source>
</evidence>
<dbReference type="SMART" id="SM00448">
    <property type="entry name" value="REC"/>
    <property type="match status" value="1"/>
</dbReference>
<comment type="caution">
    <text evidence="3">Lacks conserved residue(s) required for the propagation of feature annotation.</text>
</comment>
<evidence type="ECO:0000256" key="1">
    <source>
        <dbReference type="ARBA" id="ARBA00022553"/>
    </source>
</evidence>
<dbReference type="CDD" id="cd17535">
    <property type="entry name" value="REC_NarL-like"/>
    <property type="match status" value="1"/>
</dbReference>